<sequence length="208" mass="24190">MASYLHYITFLCDRMNVQLNNSNSKRDAILNSTLILIKEYGFHGTPMSQIAKHANVAAGTIYHYFDSKETLIVELYIRTKDQFAEAILQGYDESKPYKDRFFKFMINQYNFYIQNEPAMVFLEQYINSPFAKNFPEKDSILFKEKVIGFFEDGIAQGYFKNVDPRLLGPTIRGTLVAAANFRLSEHMIYSDEDITEVVQIVWDGIKRQ</sequence>
<dbReference type="AlphaFoldDB" id="A0A2D1U0D3"/>
<evidence type="ECO:0000313" key="4">
    <source>
        <dbReference type="EMBL" id="ATP55051.1"/>
    </source>
</evidence>
<protein>
    <recommendedName>
        <fullName evidence="3">HTH tetR-type domain-containing protein</fullName>
    </recommendedName>
</protein>
<feature type="domain" description="HTH tetR-type" evidence="3">
    <location>
        <begin position="23"/>
        <end position="83"/>
    </location>
</feature>
<dbReference type="OrthoDB" id="6430772at2"/>
<dbReference type="InterPro" id="IPR036271">
    <property type="entry name" value="Tet_transcr_reg_TetR-rel_C_sf"/>
</dbReference>
<keyword evidence="1 2" id="KW-0238">DNA-binding</keyword>
<dbReference type="PROSITE" id="PS50977">
    <property type="entry name" value="HTH_TETR_2"/>
    <property type="match status" value="1"/>
</dbReference>
<dbReference type="InterPro" id="IPR001647">
    <property type="entry name" value="HTH_TetR"/>
</dbReference>
<name>A0A2D1U0D3_9SPHI</name>
<dbReference type="PANTHER" id="PTHR43479">
    <property type="entry name" value="ACREF/ENVCD OPERON REPRESSOR-RELATED"/>
    <property type="match status" value="1"/>
</dbReference>
<dbReference type="SUPFAM" id="SSF46689">
    <property type="entry name" value="Homeodomain-like"/>
    <property type="match status" value="1"/>
</dbReference>
<dbReference type="InterPro" id="IPR050624">
    <property type="entry name" value="HTH-type_Tx_Regulator"/>
</dbReference>
<dbReference type="PANTHER" id="PTHR43479:SF11">
    <property type="entry name" value="ACREF_ENVCD OPERON REPRESSOR-RELATED"/>
    <property type="match status" value="1"/>
</dbReference>
<dbReference type="Pfam" id="PF22604">
    <property type="entry name" value="TetR_HI_0893_C"/>
    <property type="match status" value="1"/>
</dbReference>
<dbReference type="Gene3D" id="1.10.357.10">
    <property type="entry name" value="Tetracycline Repressor, domain 2"/>
    <property type="match status" value="1"/>
</dbReference>
<keyword evidence="5" id="KW-1185">Reference proteome</keyword>
<evidence type="ECO:0000313" key="5">
    <source>
        <dbReference type="Proteomes" id="UP000223749"/>
    </source>
</evidence>
<evidence type="ECO:0000256" key="2">
    <source>
        <dbReference type="PROSITE-ProRule" id="PRU00335"/>
    </source>
</evidence>
<proteinExistence type="predicted"/>
<dbReference type="InterPro" id="IPR009057">
    <property type="entry name" value="Homeodomain-like_sf"/>
</dbReference>
<gene>
    <name evidence="4" type="ORF">CPT03_00505</name>
</gene>
<dbReference type="PRINTS" id="PR00455">
    <property type="entry name" value="HTHTETR"/>
</dbReference>
<evidence type="ECO:0000259" key="3">
    <source>
        <dbReference type="PROSITE" id="PS50977"/>
    </source>
</evidence>
<organism evidence="4 5">
    <name type="scientific">Pedobacter ginsengisoli</name>
    <dbReference type="NCBI Taxonomy" id="363852"/>
    <lineage>
        <taxon>Bacteria</taxon>
        <taxon>Pseudomonadati</taxon>
        <taxon>Bacteroidota</taxon>
        <taxon>Sphingobacteriia</taxon>
        <taxon>Sphingobacteriales</taxon>
        <taxon>Sphingobacteriaceae</taxon>
        <taxon>Pedobacter</taxon>
    </lineage>
</organism>
<dbReference type="InterPro" id="IPR054422">
    <property type="entry name" value="TetR-like_HI_0893_C"/>
</dbReference>
<evidence type="ECO:0000256" key="1">
    <source>
        <dbReference type="ARBA" id="ARBA00023125"/>
    </source>
</evidence>
<accession>A0A2D1U0D3</accession>
<dbReference type="KEGG" id="pgs:CPT03_00505"/>
<dbReference type="Pfam" id="PF00440">
    <property type="entry name" value="TetR_N"/>
    <property type="match status" value="1"/>
</dbReference>
<dbReference type="Proteomes" id="UP000223749">
    <property type="component" value="Chromosome"/>
</dbReference>
<reference evidence="4 5" key="1">
    <citation type="submission" date="2017-10" db="EMBL/GenBank/DDBJ databases">
        <title>Whole genome of Pedobacter ginsengisoli T01R-27 isolated from tomato rhizosphere.</title>
        <authorList>
            <person name="Weon H.-Y."/>
            <person name="Lee S.A."/>
            <person name="Sang M.K."/>
            <person name="Song J."/>
        </authorList>
    </citation>
    <scope>NUCLEOTIDE SEQUENCE [LARGE SCALE GENOMIC DNA]</scope>
    <source>
        <strain evidence="4 5">T01R-27</strain>
    </source>
</reference>
<dbReference type="GO" id="GO:0003677">
    <property type="term" value="F:DNA binding"/>
    <property type="evidence" value="ECO:0007669"/>
    <property type="project" value="UniProtKB-UniRule"/>
</dbReference>
<dbReference type="EMBL" id="CP024091">
    <property type="protein sequence ID" value="ATP55051.1"/>
    <property type="molecule type" value="Genomic_DNA"/>
</dbReference>
<dbReference type="SUPFAM" id="SSF48498">
    <property type="entry name" value="Tetracyclin repressor-like, C-terminal domain"/>
    <property type="match status" value="1"/>
</dbReference>
<feature type="DNA-binding region" description="H-T-H motif" evidence="2">
    <location>
        <begin position="46"/>
        <end position="65"/>
    </location>
</feature>